<dbReference type="SUPFAM" id="SSF100950">
    <property type="entry name" value="NagB/RpiA/CoA transferase-like"/>
    <property type="match status" value="1"/>
</dbReference>
<comment type="similarity">
    <text evidence="1 6">Belongs to the 5-formyltetrahydrofolate cyclo-ligase family.</text>
</comment>
<keyword evidence="2 6" id="KW-0547">Nucleotide-binding</keyword>
<evidence type="ECO:0000256" key="2">
    <source>
        <dbReference type="ARBA" id="ARBA00022741"/>
    </source>
</evidence>
<keyword evidence="6" id="KW-0479">Metal-binding</keyword>
<evidence type="ECO:0000313" key="8">
    <source>
        <dbReference type="Proteomes" id="UP001437256"/>
    </source>
</evidence>
<reference evidence="7 8" key="1">
    <citation type="submission" date="2024-05" db="EMBL/GenBank/DDBJ databases">
        <title>A draft genome resource for the thread blight pathogen Marasmius tenuissimus strain MS-2.</title>
        <authorList>
            <person name="Yulfo-Soto G.E."/>
            <person name="Baruah I.K."/>
            <person name="Amoako-Attah I."/>
            <person name="Bukari Y."/>
            <person name="Meinhardt L.W."/>
            <person name="Bailey B.A."/>
            <person name="Cohen S.P."/>
        </authorList>
    </citation>
    <scope>NUCLEOTIDE SEQUENCE [LARGE SCALE GENOMIC DNA]</scope>
    <source>
        <strain evidence="7 8">MS-2</strain>
    </source>
</reference>
<organism evidence="7 8">
    <name type="scientific">Marasmius tenuissimus</name>
    <dbReference type="NCBI Taxonomy" id="585030"/>
    <lineage>
        <taxon>Eukaryota</taxon>
        <taxon>Fungi</taxon>
        <taxon>Dikarya</taxon>
        <taxon>Basidiomycota</taxon>
        <taxon>Agaricomycotina</taxon>
        <taxon>Agaricomycetes</taxon>
        <taxon>Agaricomycetidae</taxon>
        <taxon>Agaricales</taxon>
        <taxon>Marasmiineae</taxon>
        <taxon>Marasmiaceae</taxon>
        <taxon>Marasmius</taxon>
    </lineage>
</organism>
<dbReference type="NCBIfam" id="TIGR02727">
    <property type="entry name" value="MTHFS_bact"/>
    <property type="match status" value="1"/>
</dbReference>
<dbReference type="Pfam" id="PF01812">
    <property type="entry name" value="5-FTHF_cyc-lig"/>
    <property type="match status" value="1"/>
</dbReference>
<dbReference type="InterPro" id="IPR002698">
    <property type="entry name" value="FTHF_cligase"/>
</dbReference>
<dbReference type="Proteomes" id="UP001437256">
    <property type="component" value="Unassembled WGS sequence"/>
</dbReference>
<comment type="catalytic activity">
    <reaction evidence="4 6">
        <text>(6S)-5-formyl-5,6,7,8-tetrahydrofolate + ATP = (6R)-5,10-methenyltetrahydrofolate + ADP + phosphate</text>
        <dbReference type="Rhea" id="RHEA:10488"/>
        <dbReference type="ChEBI" id="CHEBI:30616"/>
        <dbReference type="ChEBI" id="CHEBI:43474"/>
        <dbReference type="ChEBI" id="CHEBI:57455"/>
        <dbReference type="ChEBI" id="CHEBI:57457"/>
        <dbReference type="ChEBI" id="CHEBI:456216"/>
        <dbReference type="EC" id="6.3.3.2"/>
    </reaction>
</comment>
<proteinExistence type="inferred from homology"/>
<evidence type="ECO:0000256" key="6">
    <source>
        <dbReference type="RuleBase" id="RU361279"/>
    </source>
</evidence>
<dbReference type="Gene3D" id="3.40.50.10420">
    <property type="entry name" value="NagB/RpiA/CoA transferase-like"/>
    <property type="match status" value="1"/>
</dbReference>
<evidence type="ECO:0000256" key="4">
    <source>
        <dbReference type="ARBA" id="ARBA00036539"/>
    </source>
</evidence>
<protein>
    <recommendedName>
        <fullName evidence="5 6">5-formyltetrahydrofolate cyclo-ligase</fullName>
        <ecNumber evidence="5 6">6.3.3.2</ecNumber>
    </recommendedName>
</protein>
<evidence type="ECO:0000256" key="5">
    <source>
        <dbReference type="ARBA" id="ARBA00038966"/>
    </source>
</evidence>
<dbReference type="PANTHER" id="PTHR23407">
    <property type="entry name" value="ATPASE INHIBITOR/5-FORMYLTETRAHYDROFOLATE CYCLO-LIGASE"/>
    <property type="match status" value="1"/>
</dbReference>
<evidence type="ECO:0000256" key="1">
    <source>
        <dbReference type="ARBA" id="ARBA00010638"/>
    </source>
</evidence>
<dbReference type="EC" id="6.3.3.2" evidence="5 6"/>
<evidence type="ECO:0000313" key="7">
    <source>
        <dbReference type="EMBL" id="KAL0069262.1"/>
    </source>
</evidence>
<dbReference type="PANTHER" id="PTHR23407:SF1">
    <property type="entry name" value="5-FORMYLTETRAHYDROFOLATE CYCLO-LIGASE"/>
    <property type="match status" value="1"/>
</dbReference>
<keyword evidence="8" id="KW-1185">Reference proteome</keyword>
<dbReference type="PIRSF" id="PIRSF006806">
    <property type="entry name" value="FTHF_cligase"/>
    <property type="match status" value="1"/>
</dbReference>
<comment type="cofactor">
    <cofactor evidence="6">
        <name>Mg(2+)</name>
        <dbReference type="ChEBI" id="CHEBI:18420"/>
    </cofactor>
</comment>
<accession>A0ABR3A7C3</accession>
<evidence type="ECO:0000256" key="3">
    <source>
        <dbReference type="ARBA" id="ARBA00022840"/>
    </source>
</evidence>
<dbReference type="InterPro" id="IPR037171">
    <property type="entry name" value="NagB/RpiA_transferase-like"/>
</dbReference>
<keyword evidence="6" id="KW-0460">Magnesium</keyword>
<comment type="caution">
    <text evidence="7">The sequence shown here is derived from an EMBL/GenBank/DDBJ whole genome shotgun (WGS) entry which is preliminary data.</text>
</comment>
<dbReference type="EMBL" id="JBBXMP010000013">
    <property type="protein sequence ID" value="KAL0069262.1"/>
    <property type="molecule type" value="Genomic_DNA"/>
</dbReference>
<gene>
    <name evidence="7" type="ORF">AAF712_003626</name>
</gene>
<name>A0ABR3A7C3_9AGAR</name>
<dbReference type="InterPro" id="IPR024185">
    <property type="entry name" value="FTHF_cligase-like_sf"/>
</dbReference>
<keyword evidence="3 6" id="KW-0067">ATP-binding</keyword>
<sequence>MSSGEVDTSSIVSEILKSGKQLFVPRIDKTTAGKMDFVRVYNAEDLSSSPAGLWGIKEPSPEYSGHPRANALDEGLDMILMPGVAFDRSMSRLGHGKGYYDRYISKYVATGRSRPSLVALSLQEQMVEGNPVPVDDTDWKVDAIVLPDEVLEGTSS</sequence>